<evidence type="ECO:0000259" key="2">
    <source>
        <dbReference type="Pfam" id="PF13180"/>
    </source>
</evidence>
<dbReference type="PANTHER" id="PTHR10046">
    <property type="entry name" value="ATP DEPENDENT LON PROTEASE FAMILY MEMBER"/>
    <property type="match status" value="1"/>
</dbReference>
<dbReference type="InterPro" id="IPR001478">
    <property type="entry name" value="PDZ"/>
</dbReference>
<dbReference type="KEGG" id="lae:LBAT_0992"/>
<sequence length="349" mass="38355">MQNNTKQAKQNRNKARNWLIALVVLVVVTVVACWPTNYYIESPGEAVPVGQFIKSKNKKPNNFYLVTVSETSRPASVAQYLWSYTRKFDTRIPSSELLGGQTGSQYQELQGWFMDTSQQNAIYYAAKKAGLKPKLNYKGVYVLNVQKHSSFKNKLQVGDTVLGANDHNFHSTEEMMAYLQKQKIGSKVTISVLRNDEKKHFTGKIVRVEGTNKAGIGIQLVENVKVTTKPKLTINAGQIGGPSAGLMFTLTSYEVFTNHNLTKGHKVAGTGTIAPNGQVGIIGGVDKKVVSASKAGAEVFFAPTDSTGVKKSATNYVVAKKTAKQIHTKMKIVPVSSFKDALKYLKSHY</sequence>
<dbReference type="PATRIC" id="fig|1600.4.peg.1016"/>
<dbReference type="STRING" id="1600.LBAT_0992"/>
<dbReference type="Pfam" id="PF05362">
    <property type="entry name" value="Lon_C"/>
    <property type="match status" value="1"/>
</dbReference>
<dbReference type="PROSITE" id="PS51257">
    <property type="entry name" value="PROKAR_LIPOPROTEIN"/>
    <property type="match status" value="1"/>
</dbReference>
<dbReference type="SUPFAM" id="SSF54211">
    <property type="entry name" value="Ribosomal protein S5 domain 2-like"/>
    <property type="match status" value="1"/>
</dbReference>
<dbReference type="GO" id="GO:0004176">
    <property type="term" value="F:ATP-dependent peptidase activity"/>
    <property type="evidence" value="ECO:0007669"/>
    <property type="project" value="InterPro"/>
</dbReference>
<dbReference type="GO" id="GO:0004252">
    <property type="term" value="F:serine-type endopeptidase activity"/>
    <property type="evidence" value="ECO:0007669"/>
    <property type="project" value="InterPro"/>
</dbReference>
<organism evidence="3 4">
    <name type="scientific">Lactobacillus acetotolerans</name>
    <dbReference type="NCBI Taxonomy" id="1600"/>
    <lineage>
        <taxon>Bacteria</taxon>
        <taxon>Bacillati</taxon>
        <taxon>Bacillota</taxon>
        <taxon>Bacilli</taxon>
        <taxon>Lactobacillales</taxon>
        <taxon>Lactobacillaceae</taxon>
        <taxon>Lactobacillus</taxon>
    </lineage>
</organism>
<name>A0A0D6A3R2_9LACO</name>
<dbReference type="InterPro" id="IPR014721">
    <property type="entry name" value="Ribsml_uS5_D2-typ_fold_subgr"/>
</dbReference>
<dbReference type="NCBIfam" id="NF041438">
    <property type="entry name" value="SepM_fam_S16"/>
    <property type="match status" value="1"/>
</dbReference>
<dbReference type="Proteomes" id="UP000035709">
    <property type="component" value="Chromosome"/>
</dbReference>
<reference evidence="3 4" key="1">
    <citation type="submission" date="2015-03" db="EMBL/GenBank/DDBJ databases">
        <title>Complete genome sequence of Lactobacillus acetotolerans NBRC 13120.</title>
        <authorList>
            <person name="Toh H."/>
            <person name="Morita H."/>
            <person name="Fujita N."/>
        </authorList>
    </citation>
    <scope>NUCLEOTIDE SEQUENCE [LARGE SCALE GENOMIC DNA]</scope>
    <source>
        <strain evidence="3 4">NBRC 13120</strain>
    </source>
</reference>
<dbReference type="Gene3D" id="3.30.230.10">
    <property type="match status" value="1"/>
</dbReference>
<evidence type="ECO:0000313" key="4">
    <source>
        <dbReference type="Proteomes" id="UP000035709"/>
    </source>
</evidence>
<evidence type="ECO:0000259" key="1">
    <source>
        <dbReference type="Pfam" id="PF05362"/>
    </source>
</evidence>
<feature type="domain" description="PDZ" evidence="2">
    <location>
        <begin position="130"/>
        <end position="202"/>
    </location>
</feature>
<dbReference type="GO" id="GO:0030163">
    <property type="term" value="P:protein catabolic process"/>
    <property type="evidence" value="ECO:0007669"/>
    <property type="project" value="InterPro"/>
</dbReference>
<proteinExistence type="predicted"/>
<evidence type="ECO:0000313" key="3">
    <source>
        <dbReference type="EMBL" id="BAQ57381.1"/>
    </source>
</evidence>
<feature type="domain" description="Lon proteolytic" evidence="1">
    <location>
        <begin position="241"/>
        <end position="344"/>
    </location>
</feature>
<dbReference type="InterPro" id="IPR036034">
    <property type="entry name" value="PDZ_sf"/>
</dbReference>
<dbReference type="EMBL" id="AP014808">
    <property type="protein sequence ID" value="BAQ57381.1"/>
    <property type="molecule type" value="Genomic_DNA"/>
</dbReference>
<dbReference type="SUPFAM" id="SSF50156">
    <property type="entry name" value="PDZ domain-like"/>
    <property type="match status" value="1"/>
</dbReference>
<gene>
    <name evidence="3" type="ORF">LBAT_0992</name>
</gene>
<dbReference type="GO" id="GO:0006508">
    <property type="term" value="P:proteolysis"/>
    <property type="evidence" value="ECO:0007669"/>
    <property type="project" value="InterPro"/>
</dbReference>
<accession>A0A0D6A3R2</accession>
<keyword evidence="4" id="KW-1185">Reference proteome</keyword>
<dbReference type="OrthoDB" id="2356897at2"/>
<dbReference type="RefSeq" id="WP_060459527.1">
    <property type="nucleotide sequence ID" value="NZ_AP014808.1"/>
</dbReference>
<dbReference type="Pfam" id="PF13180">
    <property type="entry name" value="PDZ_2"/>
    <property type="match status" value="1"/>
</dbReference>
<dbReference type="AlphaFoldDB" id="A0A0D6A3R2"/>
<dbReference type="InterPro" id="IPR020568">
    <property type="entry name" value="Ribosomal_Su5_D2-typ_SF"/>
</dbReference>
<dbReference type="GO" id="GO:0005524">
    <property type="term" value="F:ATP binding"/>
    <property type="evidence" value="ECO:0007669"/>
    <property type="project" value="InterPro"/>
</dbReference>
<dbReference type="InterPro" id="IPR008269">
    <property type="entry name" value="Lon_proteolytic"/>
</dbReference>
<protein>
    <submittedName>
        <fullName evidence="3">Peptidase</fullName>
    </submittedName>
</protein>
<dbReference type="InterPro" id="IPR027065">
    <property type="entry name" value="Lon_Prtase"/>
</dbReference>